<comment type="caution">
    <text evidence="1">The sequence shown here is derived from an EMBL/GenBank/DDBJ whole genome shotgun (WGS) entry which is preliminary data.</text>
</comment>
<reference evidence="1 2" key="1">
    <citation type="submission" date="2013-08" db="EMBL/GenBank/DDBJ databases">
        <authorList>
            <person name="Weinstock G."/>
            <person name="Sodergren E."/>
            <person name="Wylie T."/>
            <person name="Fulton L."/>
            <person name="Fulton R."/>
            <person name="Fronick C."/>
            <person name="O'Laughlin M."/>
            <person name="Godfrey J."/>
            <person name="Miner T."/>
            <person name="Herter B."/>
            <person name="Appelbaum E."/>
            <person name="Cordes M."/>
            <person name="Lek S."/>
            <person name="Wollam A."/>
            <person name="Pepin K.H."/>
            <person name="Palsikar V.B."/>
            <person name="Mitreva M."/>
            <person name="Wilson R.K."/>
        </authorList>
    </citation>
    <scope>NUCLEOTIDE SEQUENCE [LARGE SCALE GENOMIC DNA]</scope>
    <source>
        <strain evidence="1 2">F0184</strain>
    </source>
</reference>
<evidence type="ECO:0000313" key="1">
    <source>
        <dbReference type="EMBL" id="ERT65553.1"/>
    </source>
</evidence>
<organism evidence="1 2">
    <name type="scientific">Rothia aeria F0184</name>
    <dbReference type="NCBI Taxonomy" id="888019"/>
    <lineage>
        <taxon>Bacteria</taxon>
        <taxon>Bacillati</taxon>
        <taxon>Actinomycetota</taxon>
        <taxon>Actinomycetes</taxon>
        <taxon>Micrococcales</taxon>
        <taxon>Micrococcaceae</taxon>
        <taxon>Rothia</taxon>
    </lineage>
</organism>
<gene>
    <name evidence="1" type="ORF">HMPREF0742_01943</name>
</gene>
<protein>
    <submittedName>
        <fullName evidence="1">Uncharacterized protein</fullName>
    </submittedName>
</protein>
<dbReference type="AlphaFoldDB" id="U7V476"/>
<sequence>MNRYNKIPLSISSSKIRLSQGDLITHCYSDINLFNYSKFRR</sequence>
<proteinExistence type="predicted"/>
<dbReference type="EMBL" id="AXZG01000053">
    <property type="protein sequence ID" value="ERT65553.1"/>
    <property type="molecule type" value="Genomic_DNA"/>
</dbReference>
<accession>U7V476</accession>
<evidence type="ECO:0000313" key="2">
    <source>
        <dbReference type="Proteomes" id="UP000017174"/>
    </source>
</evidence>
<dbReference type="Proteomes" id="UP000017174">
    <property type="component" value="Unassembled WGS sequence"/>
</dbReference>
<dbReference type="HOGENOM" id="CLU_3276080_0_0_11"/>
<name>U7V476_9MICC</name>